<dbReference type="RefSeq" id="WP_184793205.1">
    <property type="nucleotide sequence ID" value="NZ_JACHMY010000001.1"/>
</dbReference>
<dbReference type="CDD" id="cd00093">
    <property type="entry name" value="HTH_XRE"/>
    <property type="match status" value="1"/>
</dbReference>
<keyword evidence="3" id="KW-1185">Reference proteome</keyword>
<protein>
    <submittedName>
        <fullName evidence="2">Transcriptional regulator with XRE-family HTH domain</fullName>
    </submittedName>
</protein>
<proteinExistence type="predicted"/>
<accession>A0A7W9MR84</accession>
<dbReference type="GO" id="GO:0003677">
    <property type="term" value="F:DNA binding"/>
    <property type="evidence" value="ECO:0007669"/>
    <property type="project" value="InterPro"/>
</dbReference>
<dbReference type="InterPro" id="IPR001387">
    <property type="entry name" value="Cro/C1-type_HTH"/>
</dbReference>
<dbReference type="InterPro" id="IPR010982">
    <property type="entry name" value="Lambda_DNA-bd_dom_sf"/>
</dbReference>
<sequence>MANERLRTALLEKSMSPAELASAVEVDTKTVERWVNGRNPHRRHRYQVSALLGLDEGYLWPDALPREQVTKASASEILAVYPHRSEVPRDVWRRHFETAEEDIGVLVYAGLFLAEDRGLQTIIRKKASAGVRVRFLVGDPEDSHVSDRGEQERVGDAMAAKVRNALILYSPLRETAGVEFRMHRTVLYNSIYRSDESVLVNTHAYGFPAPHAPVWHFRKVAGGELAAIYLESFDNVWQTAVPLPPED</sequence>
<organism evidence="2 3">
    <name type="scientific">Kribbella italica</name>
    <dbReference type="NCBI Taxonomy" id="1540520"/>
    <lineage>
        <taxon>Bacteria</taxon>
        <taxon>Bacillati</taxon>
        <taxon>Actinomycetota</taxon>
        <taxon>Actinomycetes</taxon>
        <taxon>Propionibacteriales</taxon>
        <taxon>Kribbellaceae</taxon>
        <taxon>Kribbella</taxon>
    </lineage>
</organism>
<dbReference type="Proteomes" id="UP000549971">
    <property type="component" value="Unassembled WGS sequence"/>
</dbReference>
<name>A0A7W9MR84_9ACTN</name>
<dbReference type="AlphaFoldDB" id="A0A7W9MR84"/>
<evidence type="ECO:0000259" key="1">
    <source>
        <dbReference type="PROSITE" id="PS50943"/>
    </source>
</evidence>
<feature type="domain" description="HTH cro/C1-type" evidence="1">
    <location>
        <begin position="6"/>
        <end position="59"/>
    </location>
</feature>
<evidence type="ECO:0000313" key="2">
    <source>
        <dbReference type="EMBL" id="MBB5833294.1"/>
    </source>
</evidence>
<dbReference type="PROSITE" id="PS50943">
    <property type="entry name" value="HTH_CROC1"/>
    <property type="match status" value="1"/>
</dbReference>
<dbReference type="Gene3D" id="1.10.260.40">
    <property type="entry name" value="lambda repressor-like DNA-binding domains"/>
    <property type="match status" value="1"/>
</dbReference>
<comment type="caution">
    <text evidence="2">The sequence shown here is derived from an EMBL/GenBank/DDBJ whole genome shotgun (WGS) entry which is preliminary data.</text>
</comment>
<reference evidence="2 3" key="1">
    <citation type="submission" date="2020-08" db="EMBL/GenBank/DDBJ databases">
        <title>Sequencing the genomes of 1000 actinobacteria strains.</title>
        <authorList>
            <person name="Klenk H.-P."/>
        </authorList>
    </citation>
    <scope>NUCLEOTIDE SEQUENCE [LARGE SCALE GENOMIC DNA]</scope>
    <source>
        <strain evidence="2 3">DSM 28967</strain>
    </source>
</reference>
<gene>
    <name evidence="2" type="ORF">HDA39_000028</name>
</gene>
<dbReference type="SUPFAM" id="SSF47413">
    <property type="entry name" value="lambda repressor-like DNA-binding domains"/>
    <property type="match status" value="1"/>
</dbReference>
<dbReference type="EMBL" id="JACHMY010000001">
    <property type="protein sequence ID" value="MBB5833294.1"/>
    <property type="molecule type" value="Genomic_DNA"/>
</dbReference>
<evidence type="ECO:0000313" key="3">
    <source>
        <dbReference type="Proteomes" id="UP000549971"/>
    </source>
</evidence>